<protein>
    <submittedName>
        <fullName evidence="2">Uncharacterized protein</fullName>
    </submittedName>
</protein>
<sequence>IRFNSRGSEGRRAIRWGKNSLLMREVSLLSFDHMHVDKMVMGEESKERKKSDLQACMDKQNEGSQEVIHGHSFVVTNATWIGNECKDEGMNDRKEEKTFLSTLDHSQLAGPYGTAVHMQRKIVKEQQPRSLLSDQTQASKEQPRVDLNMALKGSISPYLPPHK</sequence>
<evidence type="ECO:0000256" key="1">
    <source>
        <dbReference type="SAM" id="MobiDB-lite"/>
    </source>
</evidence>
<evidence type="ECO:0000313" key="2">
    <source>
        <dbReference type="EMBL" id="KAH9287986.1"/>
    </source>
</evidence>
<organism evidence="2 3">
    <name type="scientific">Taxus chinensis</name>
    <name type="common">Chinese yew</name>
    <name type="synonym">Taxus wallichiana var. chinensis</name>
    <dbReference type="NCBI Taxonomy" id="29808"/>
    <lineage>
        <taxon>Eukaryota</taxon>
        <taxon>Viridiplantae</taxon>
        <taxon>Streptophyta</taxon>
        <taxon>Embryophyta</taxon>
        <taxon>Tracheophyta</taxon>
        <taxon>Spermatophyta</taxon>
        <taxon>Pinopsida</taxon>
        <taxon>Pinidae</taxon>
        <taxon>Conifers II</taxon>
        <taxon>Cupressales</taxon>
        <taxon>Taxaceae</taxon>
        <taxon>Taxus</taxon>
    </lineage>
</organism>
<reference evidence="2 3" key="1">
    <citation type="journal article" date="2021" name="Nat. Plants">
        <title>The Taxus genome provides insights into paclitaxel biosynthesis.</title>
        <authorList>
            <person name="Xiong X."/>
            <person name="Gou J."/>
            <person name="Liao Q."/>
            <person name="Li Y."/>
            <person name="Zhou Q."/>
            <person name="Bi G."/>
            <person name="Li C."/>
            <person name="Du R."/>
            <person name="Wang X."/>
            <person name="Sun T."/>
            <person name="Guo L."/>
            <person name="Liang H."/>
            <person name="Lu P."/>
            <person name="Wu Y."/>
            <person name="Zhang Z."/>
            <person name="Ro D.K."/>
            <person name="Shang Y."/>
            <person name="Huang S."/>
            <person name="Yan J."/>
        </authorList>
    </citation>
    <scope>NUCLEOTIDE SEQUENCE [LARGE SCALE GENOMIC DNA]</scope>
    <source>
        <strain evidence="2">Ta-2019</strain>
    </source>
</reference>
<gene>
    <name evidence="2" type="ORF">KI387_032103</name>
</gene>
<comment type="caution">
    <text evidence="2">The sequence shown here is derived from an EMBL/GenBank/DDBJ whole genome shotgun (WGS) entry which is preliminary data.</text>
</comment>
<proteinExistence type="predicted"/>
<accession>A0AA38BU34</accession>
<feature type="region of interest" description="Disordered" evidence="1">
    <location>
        <begin position="125"/>
        <end position="146"/>
    </location>
</feature>
<feature type="compositionally biased region" description="Polar residues" evidence="1">
    <location>
        <begin position="128"/>
        <end position="140"/>
    </location>
</feature>
<feature type="non-terminal residue" evidence="2">
    <location>
        <position position="1"/>
    </location>
</feature>
<name>A0AA38BU34_TAXCH</name>
<keyword evidence="3" id="KW-1185">Reference proteome</keyword>
<dbReference type="Proteomes" id="UP000824469">
    <property type="component" value="Unassembled WGS sequence"/>
</dbReference>
<dbReference type="AlphaFoldDB" id="A0AA38BU34"/>
<feature type="non-terminal residue" evidence="2">
    <location>
        <position position="163"/>
    </location>
</feature>
<evidence type="ECO:0000313" key="3">
    <source>
        <dbReference type="Proteomes" id="UP000824469"/>
    </source>
</evidence>
<dbReference type="EMBL" id="JAHRHJ020003813">
    <property type="protein sequence ID" value="KAH9287986.1"/>
    <property type="molecule type" value="Genomic_DNA"/>
</dbReference>